<proteinExistence type="predicted"/>
<accession>A0A835G6L7</accession>
<feature type="region of interest" description="Disordered" evidence="1">
    <location>
        <begin position="271"/>
        <end position="301"/>
    </location>
</feature>
<feature type="region of interest" description="Disordered" evidence="1">
    <location>
        <begin position="21"/>
        <end position="44"/>
    </location>
</feature>
<feature type="compositionally biased region" description="Basic and acidic residues" evidence="1">
    <location>
        <begin position="208"/>
        <end position="227"/>
    </location>
</feature>
<evidence type="ECO:0000313" key="2">
    <source>
        <dbReference type="EMBL" id="KAF9410119.1"/>
    </source>
</evidence>
<feature type="region of interest" description="Disordered" evidence="1">
    <location>
        <begin position="208"/>
        <end position="243"/>
    </location>
</feature>
<keyword evidence="3" id="KW-1185">Reference proteome</keyword>
<protein>
    <submittedName>
        <fullName evidence="2">Uncharacterized protein</fullName>
    </submittedName>
</protein>
<feature type="compositionally biased region" description="Basic and acidic residues" evidence="1">
    <location>
        <begin position="278"/>
        <end position="292"/>
    </location>
</feature>
<dbReference type="AlphaFoldDB" id="A0A835G6L7"/>
<feature type="region of interest" description="Disordered" evidence="1">
    <location>
        <begin position="130"/>
        <end position="189"/>
    </location>
</feature>
<dbReference type="EMBL" id="JACKWZ010000276">
    <property type="protein sequence ID" value="KAF9410119.1"/>
    <property type="molecule type" value="Genomic_DNA"/>
</dbReference>
<feature type="non-terminal residue" evidence="2">
    <location>
        <position position="439"/>
    </location>
</feature>
<evidence type="ECO:0000313" key="3">
    <source>
        <dbReference type="Proteomes" id="UP000648187"/>
    </source>
</evidence>
<dbReference type="Proteomes" id="UP000648187">
    <property type="component" value="Unassembled WGS sequence"/>
</dbReference>
<comment type="caution">
    <text evidence="2">The sequence shown here is derived from an EMBL/GenBank/DDBJ whole genome shotgun (WGS) entry which is preliminary data.</text>
</comment>
<feature type="compositionally biased region" description="Basic and acidic residues" evidence="1">
    <location>
        <begin position="31"/>
        <end position="44"/>
    </location>
</feature>
<organism evidence="2 3">
    <name type="scientific">Spodoptera exigua</name>
    <name type="common">Beet armyworm</name>
    <name type="synonym">Noctua fulgens</name>
    <dbReference type="NCBI Taxonomy" id="7107"/>
    <lineage>
        <taxon>Eukaryota</taxon>
        <taxon>Metazoa</taxon>
        <taxon>Ecdysozoa</taxon>
        <taxon>Arthropoda</taxon>
        <taxon>Hexapoda</taxon>
        <taxon>Insecta</taxon>
        <taxon>Pterygota</taxon>
        <taxon>Neoptera</taxon>
        <taxon>Endopterygota</taxon>
        <taxon>Lepidoptera</taxon>
        <taxon>Glossata</taxon>
        <taxon>Ditrysia</taxon>
        <taxon>Noctuoidea</taxon>
        <taxon>Noctuidae</taxon>
        <taxon>Amphipyrinae</taxon>
        <taxon>Spodoptera</taxon>
    </lineage>
</organism>
<feature type="compositionally biased region" description="Basic and acidic residues" evidence="1">
    <location>
        <begin position="175"/>
        <end position="189"/>
    </location>
</feature>
<gene>
    <name evidence="2" type="ORF">HW555_010695</name>
</gene>
<sequence>LRDCILFKHKNNFPQIMNLLKPPRQKARGTSKKEIYSDNEKNQSKDEALLNEIDAVQKPIVEVDVIKEISVEIIEDEPEEGEFQNDDSEKQDQFTDIIEPQVSIDNSDKEIVVELEETILPIKTELKTSVENVNGEESPDVEETHKNLSDNEINVATEKEHVNDEEEIDSQNDASEEKYKLSDRYPKGDSDKRNIVRLADILLPPKAEIKASVEDKSGKLLPDDVGPKESQFQSDASGKQDELSVTIESEVPIDTENFVHLADIILPPKPEVESSADYNRDEILPDVKETKEGPFQTDVSKKEDELIDLMESEGKTDKSDEENIVQLTDIILPPKSEPEATIENKSKEVLLDVAEINKSTIENEANDETNKAIEEENVSNGEPEDFVTTDIYEEPVIYRKKRGINIIEEENLASTVAGFKYTVRDRRLNNHLAYNNINS</sequence>
<reference evidence="2" key="1">
    <citation type="submission" date="2020-08" db="EMBL/GenBank/DDBJ databases">
        <title>Spodoptera exigua strain:BAW_Kor-Di-RS1 Genome sequencing and assembly.</title>
        <authorList>
            <person name="Kim J."/>
            <person name="Nam H.Y."/>
            <person name="Kwon M."/>
            <person name="Choi J.H."/>
            <person name="Cho S.R."/>
            <person name="Kim G.-H."/>
        </authorList>
    </citation>
    <scope>NUCLEOTIDE SEQUENCE</scope>
    <source>
        <strain evidence="2">BAW_Kor-Di-RS1</strain>
        <tissue evidence="2">Whole-body</tissue>
    </source>
</reference>
<name>A0A835G6L7_SPOEX</name>
<evidence type="ECO:0000256" key="1">
    <source>
        <dbReference type="SAM" id="MobiDB-lite"/>
    </source>
</evidence>